<dbReference type="InterPro" id="IPR048331">
    <property type="entry name" value="PcRGLX/YetA_3rd"/>
</dbReference>
<dbReference type="InterPro" id="IPR048330">
    <property type="entry name" value="PcRGLX/YetA_2nd"/>
</dbReference>
<proteinExistence type="predicted"/>
<protein>
    <recommendedName>
        <fullName evidence="6">Tat pathway signal sequence domain protein</fullName>
    </recommendedName>
</protein>
<feature type="domain" description="PcRGLX/YetA-like N-terminal RIFT barrel" evidence="1">
    <location>
        <begin position="92"/>
        <end position="172"/>
    </location>
</feature>
<reference evidence="4 5" key="1">
    <citation type="submission" date="2023-07" db="EMBL/GenBank/DDBJ databases">
        <title>Sequencing the genomes of 1000 actinobacteria strains.</title>
        <authorList>
            <person name="Klenk H.-P."/>
        </authorList>
    </citation>
    <scope>NUCLEOTIDE SEQUENCE [LARGE SCALE GENOMIC DNA]</scope>
    <source>
        <strain evidence="4 5">DSM 45554</strain>
    </source>
</reference>
<evidence type="ECO:0000259" key="2">
    <source>
        <dbReference type="Pfam" id="PF21345"/>
    </source>
</evidence>
<feature type="domain" description="PcRGLX/YetA-like C-terminal alpha/alpha toroid" evidence="3">
    <location>
        <begin position="545"/>
        <end position="955"/>
    </location>
</feature>
<accession>A0ABU2CNX1</accession>
<gene>
    <name evidence="4" type="ORF">J2S48_002362</name>
</gene>
<evidence type="ECO:0000259" key="3">
    <source>
        <dbReference type="Pfam" id="PF21346"/>
    </source>
</evidence>
<dbReference type="Pfam" id="PF19501">
    <property type="entry name" value="PcRGLX_1st"/>
    <property type="match status" value="1"/>
</dbReference>
<dbReference type="PANTHER" id="PTHR40081:SF1">
    <property type="entry name" value="TAT PATHWAY SIGNAL SEQUENCE DOMAIN PROTEIN"/>
    <property type="match status" value="1"/>
</dbReference>
<dbReference type="Pfam" id="PF21345">
    <property type="entry name" value="PcRGLX_2nd"/>
    <property type="match status" value="1"/>
</dbReference>
<feature type="domain" description="PcRGLX/YetA-like central beta-sandwich" evidence="2">
    <location>
        <begin position="183"/>
        <end position="539"/>
    </location>
</feature>
<name>A0ABU2CNX1_9MICO</name>
<dbReference type="EMBL" id="JAVDYE010000001">
    <property type="protein sequence ID" value="MDR7382847.1"/>
    <property type="molecule type" value="Genomic_DNA"/>
</dbReference>
<evidence type="ECO:0000313" key="4">
    <source>
        <dbReference type="EMBL" id="MDR7382847.1"/>
    </source>
</evidence>
<keyword evidence="5" id="KW-1185">Reference proteome</keyword>
<dbReference type="Proteomes" id="UP001183585">
    <property type="component" value="Unassembled WGS sequence"/>
</dbReference>
<organism evidence="4 5">
    <name type="scientific">Promicromonospora iranensis</name>
    <dbReference type="NCBI Taxonomy" id="1105144"/>
    <lineage>
        <taxon>Bacteria</taxon>
        <taxon>Bacillati</taxon>
        <taxon>Actinomycetota</taxon>
        <taxon>Actinomycetes</taxon>
        <taxon>Micrococcales</taxon>
        <taxon>Promicromonosporaceae</taxon>
        <taxon>Promicromonospora</taxon>
    </lineage>
</organism>
<comment type="caution">
    <text evidence="4">The sequence shown here is derived from an EMBL/GenBank/DDBJ whole genome shotgun (WGS) entry which is preliminary data.</text>
</comment>
<sequence>MAARKCPFRHPATFLDLPSLRKLLDLRASTPTEQELDIRVHHPKEMNIVVHVSRRTVLTSALTAGAAALVPRDAHAAVPAATPPPVLRSHDPVELRWLDRDTPATLAGGTTWGVPWPRGAFSPDQQFSLSTAAGEAVPVQTWPTAWWPDGSVKWTAHAVSEDAPRAETYRLGAGRPATGAHAIAVRESAAEITVDTGVVRVAFARHGNQVVRSVRRGGVVLAHSGRLVVSRQDKPDTDGPQAIRFESFTGSVSSVVVEQSGPVRAVVRVEGKHRKGSREWLPFVLRFSLFAGSDGIRVVHTFLFDGDEERDFINGIGVRFTVPMRGELYDRHVRFAGTDGGVLSEAVRGITGLRRDPGAAVRRAQVAGEALPDPATWDQRVTSRLHWIPAFGDYSLSQLTAQGFEIRKRTGKGHSWLRVDDGERAAGLGYVGTPSGGLAFGMRNFWQLHPTELEITGAATEEAEATVWLWSPRAGAMDLRFYHDGMGQDTYPEQLDALEITYEDYEPGFGTPYGVARTSELMFWALGATPTAERFTELAAANSAPPLIVSSPEHNHAAGVFGSWSPVDRSTPARATIEDRLDAIHSYHQDQVDQRSWYGFWDYGDVMHTYDVDRHQWRYDVGGYAWDNSELSTDLWLWYHYLRTGDAAAFRLAEAMTRHTGEVDVYHLGVWKGLGTRHSVLHWGDSAKQVRISNANYRRFYYFLTGDERTGDLLHELVDSDRTYLVLNATRKIDGSTGPYDPDPTALPFGTTTDWGAVAGAWLTEWERNGDPDARKRLLASARSIAALPNGWVQGGTTYDLTTATFSSGPERTVSIGSLSSVFGLIEVMTELLDLVDEPEVEARWVEFCRLYNGTAAEQQAVTGASWGSLNLRQAYSRATAYAAVRLDDDTLADRAWQELRTGHAGYPDGHDWGTRRIEPPRVLHPVDEASFSTNASAQYGLAAIQCLSLVGDRLR</sequence>
<dbReference type="InterPro" id="IPR048329">
    <property type="entry name" value="PcRGLX_1st"/>
</dbReference>
<dbReference type="Pfam" id="PF21346">
    <property type="entry name" value="PcRGLX_3rd"/>
    <property type="match status" value="1"/>
</dbReference>
<evidence type="ECO:0000259" key="1">
    <source>
        <dbReference type="Pfam" id="PF19501"/>
    </source>
</evidence>
<evidence type="ECO:0008006" key="6">
    <source>
        <dbReference type="Google" id="ProtNLM"/>
    </source>
</evidence>
<dbReference type="InterPro" id="IPR045793">
    <property type="entry name" value="PcRGLX/YetA-like"/>
</dbReference>
<dbReference type="RefSeq" id="WP_274991616.1">
    <property type="nucleotide sequence ID" value="NZ_JAJQQP010000001.1"/>
</dbReference>
<dbReference type="PANTHER" id="PTHR40081">
    <property type="entry name" value="CONCANAVALIN A-LIKE LECTIN/GLUCANASE"/>
    <property type="match status" value="1"/>
</dbReference>
<evidence type="ECO:0000313" key="5">
    <source>
        <dbReference type="Proteomes" id="UP001183585"/>
    </source>
</evidence>